<feature type="region of interest" description="Disordered" evidence="1">
    <location>
        <begin position="1"/>
        <end position="30"/>
    </location>
</feature>
<reference evidence="3" key="1">
    <citation type="submission" date="2024-04" db="EMBL/GenBank/DDBJ databases">
        <authorList>
            <person name="Roder T."/>
            <person name="Oberhansli S."/>
            <person name="Kreuzer M."/>
        </authorList>
    </citation>
    <scope>NUCLEOTIDE SEQUENCE</scope>
    <source>
        <strain evidence="3">LWS13-1.2</strain>
    </source>
</reference>
<sequence>MGVVAELSPSLSGVDARQQGAESTRPGPRPRVHELAAELGVDIAIVFAKLRDLGEPARNPSSALDPSVAVKVRAELRGG</sequence>
<accession>A0AAU6SFX1</accession>
<keyword evidence="3" id="KW-0648">Protein biosynthesis</keyword>
<dbReference type="GO" id="GO:0003743">
    <property type="term" value="F:translation initiation factor activity"/>
    <property type="evidence" value="ECO:0007669"/>
    <property type="project" value="UniProtKB-KW"/>
</dbReference>
<proteinExistence type="predicted"/>
<feature type="domain" description="Translation initiation factor IF-2 N-terminal" evidence="2">
    <location>
        <begin position="31"/>
        <end position="77"/>
    </location>
</feature>
<dbReference type="InterPro" id="IPR006847">
    <property type="entry name" value="IF2_N"/>
</dbReference>
<dbReference type="Pfam" id="PF04760">
    <property type="entry name" value="IF2_N"/>
    <property type="match status" value="1"/>
</dbReference>
<evidence type="ECO:0000259" key="2">
    <source>
        <dbReference type="Pfam" id="PF04760"/>
    </source>
</evidence>
<protein>
    <submittedName>
        <fullName evidence="3">Translation initiation factor IF-2 N-terminal domain-containing protein</fullName>
    </submittedName>
</protein>
<name>A0AAU6SFX1_9MICO</name>
<evidence type="ECO:0000256" key="1">
    <source>
        <dbReference type="SAM" id="MobiDB-lite"/>
    </source>
</evidence>
<dbReference type="EMBL" id="CP151632">
    <property type="protein sequence ID" value="WZO35710.1"/>
    <property type="molecule type" value="Genomic_DNA"/>
</dbReference>
<gene>
    <name evidence="3" type="ORF">MRBLWS13_003417</name>
</gene>
<organism evidence="3">
    <name type="scientific">Microbacterium sp. LWS13-1.2</name>
    <dbReference type="NCBI Taxonomy" id="3135264"/>
    <lineage>
        <taxon>Bacteria</taxon>
        <taxon>Bacillati</taxon>
        <taxon>Actinomycetota</taxon>
        <taxon>Actinomycetes</taxon>
        <taxon>Micrococcales</taxon>
        <taxon>Microbacteriaceae</taxon>
        <taxon>Microbacterium</taxon>
    </lineage>
</organism>
<evidence type="ECO:0000313" key="3">
    <source>
        <dbReference type="EMBL" id="WZO35710.1"/>
    </source>
</evidence>
<dbReference type="AlphaFoldDB" id="A0AAU6SFX1"/>
<dbReference type="Gene3D" id="1.10.10.2480">
    <property type="match status" value="1"/>
</dbReference>
<keyword evidence="3" id="KW-0396">Initiation factor</keyword>